<evidence type="ECO:0000259" key="1">
    <source>
        <dbReference type="Pfam" id="PF13649"/>
    </source>
</evidence>
<evidence type="ECO:0000313" key="3">
    <source>
        <dbReference type="Proteomes" id="UP000287470"/>
    </source>
</evidence>
<proteinExistence type="predicted"/>
<accession>A0A430FUS1</accession>
<keyword evidence="2" id="KW-0489">Methyltransferase</keyword>
<protein>
    <submittedName>
        <fullName evidence="2">Methyltransferase</fullName>
    </submittedName>
</protein>
<dbReference type="OrthoDB" id="9805171at2"/>
<dbReference type="SUPFAM" id="SSF53335">
    <property type="entry name" value="S-adenosyl-L-methionine-dependent methyltransferases"/>
    <property type="match status" value="1"/>
</dbReference>
<evidence type="ECO:0000313" key="2">
    <source>
        <dbReference type="EMBL" id="RSX57214.1"/>
    </source>
</evidence>
<comment type="caution">
    <text evidence="2">The sequence shown here is derived from an EMBL/GenBank/DDBJ whole genome shotgun (WGS) entry which is preliminary data.</text>
</comment>
<dbReference type="InterPro" id="IPR041698">
    <property type="entry name" value="Methyltransf_25"/>
</dbReference>
<dbReference type="CDD" id="cd02440">
    <property type="entry name" value="AdoMet_MTases"/>
    <property type="match status" value="1"/>
</dbReference>
<dbReference type="InterPro" id="IPR029063">
    <property type="entry name" value="SAM-dependent_MTases_sf"/>
</dbReference>
<name>A0A430FUS1_9BIFI</name>
<dbReference type="EMBL" id="QXGK01000006">
    <property type="protein sequence ID" value="RSX57214.1"/>
    <property type="molecule type" value="Genomic_DNA"/>
</dbReference>
<dbReference type="GO" id="GO:0032259">
    <property type="term" value="P:methylation"/>
    <property type="evidence" value="ECO:0007669"/>
    <property type="project" value="UniProtKB-KW"/>
</dbReference>
<dbReference type="GO" id="GO:0008168">
    <property type="term" value="F:methyltransferase activity"/>
    <property type="evidence" value="ECO:0007669"/>
    <property type="project" value="UniProtKB-KW"/>
</dbReference>
<feature type="domain" description="Methyltransferase" evidence="1">
    <location>
        <begin position="64"/>
        <end position="157"/>
    </location>
</feature>
<keyword evidence="3" id="KW-1185">Reference proteome</keyword>
<dbReference type="Gene3D" id="3.40.50.150">
    <property type="entry name" value="Vaccinia Virus protein VP39"/>
    <property type="match status" value="1"/>
</dbReference>
<gene>
    <name evidence="2" type="ORF">D2E24_0807</name>
</gene>
<keyword evidence="2" id="KW-0808">Transferase</keyword>
<dbReference type="AlphaFoldDB" id="A0A430FUS1"/>
<dbReference type="Proteomes" id="UP000287470">
    <property type="component" value="Unassembled WGS sequence"/>
</dbReference>
<dbReference type="Pfam" id="PF13649">
    <property type="entry name" value="Methyltransf_25"/>
    <property type="match status" value="1"/>
</dbReference>
<sequence length="277" mass="30016">MLSRMNEHATTVKHDDGLPQADRAVEHMQGHWVLARLGKRVLRPGGERLTRRMLAHAPLAGRKVVEFAPGLGRTTRLIMQAGPSGYTGVDRDGRVAAIIGPMVAPIGGTCFQADAAATGLPDGEADVVVGEAMLTMQSERGKRAVIAEARRILKPGGLYAIHEMGLTPDDLPDSLKDAVRRNLATAIRVNARPLTDGEWRALLESEGFDVVWSGVEPMALLGVRRNLADEGVAGVLRIVRNLLTHPDLRGRVLAMRRVFAKYGDMLDGVAFVARCRD</sequence>
<reference evidence="2 3" key="1">
    <citation type="submission" date="2018-09" db="EMBL/GenBank/DDBJ databases">
        <title>Characterization of the phylogenetic diversity of five novel species belonging to the genus Bifidobacterium.</title>
        <authorList>
            <person name="Lugli G.A."/>
            <person name="Duranti S."/>
            <person name="Milani C."/>
        </authorList>
    </citation>
    <scope>NUCLEOTIDE SEQUENCE [LARGE SCALE GENOMIC DNA]</scope>
    <source>
        <strain evidence="2 3">2033B</strain>
    </source>
</reference>
<organism evidence="2 3">
    <name type="scientific">Bifidobacterium samirii</name>
    <dbReference type="NCBI Taxonomy" id="2306974"/>
    <lineage>
        <taxon>Bacteria</taxon>
        <taxon>Bacillati</taxon>
        <taxon>Actinomycetota</taxon>
        <taxon>Actinomycetes</taxon>
        <taxon>Bifidobacteriales</taxon>
        <taxon>Bifidobacteriaceae</taxon>
        <taxon>Bifidobacterium</taxon>
    </lineage>
</organism>